<dbReference type="SFLD" id="SFLDG01129">
    <property type="entry name" value="C1.5:_HAD__Beta-PGM__Phosphata"/>
    <property type="match status" value="1"/>
</dbReference>
<gene>
    <name evidence="1" type="ORF">HNR61_006455</name>
</gene>
<dbReference type="InterPro" id="IPR036412">
    <property type="entry name" value="HAD-like_sf"/>
</dbReference>
<dbReference type="GO" id="GO:0006281">
    <property type="term" value="P:DNA repair"/>
    <property type="evidence" value="ECO:0007669"/>
    <property type="project" value="TreeGrafter"/>
</dbReference>
<dbReference type="InterPro" id="IPR023198">
    <property type="entry name" value="PGP-like_dom2"/>
</dbReference>
<comment type="caution">
    <text evidence="1">The sequence shown here is derived from an EMBL/GenBank/DDBJ whole genome shotgun (WGS) entry which is preliminary data.</text>
</comment>
<dbReference type="SFLD" id="SFLDS00003">
    <property type="entry name" value="Haloacid_Dehalogenase"/>
    <property type="match status" value="1"/>
</dbReference>
<dbReference type="Pfam" id="PF00702">
    <property type="entry name" value="Hydrolase"/>
    <property type="match status" value="1"/>
</dbReference>
<dbReference type="Gene3D" id="3.40.50.1000">
    <property type="entry name" value="HAD superfamily/HAD-like"/>
    <property type="match status" value="1"/>
</dbReference>
<proteinExistence type="predicted"/>
<dbReference type="AlphaFoldDB" id="A0A7W3LV04"/>
<name>A0A7W3LV04_ACTNM</name>
<dbReference type="EMBL" id="JACJIA010000010">
    <property type="protein sequence ID" value="MBA8954798.1"/>
    <property type="molecule type" value="Genomic_DNA"/>
</dbReference>
<keyword evidence="2" id="KW-1185">Reference proteome</keyword>
<sequence length="218" mass="22757">MIELVALDMAGTTVQEHGAVYVALREAVEAAGGAPSAEDIRRCMGADKREAITELLAHPSPATVDAAFDDFHRRLAAAYRTTPPVPLPGVEKALAALRAAGVRVALTTGFDRTVVDGLLTVLGWDDTVVDAVVCTDDVPAGRPAPYMIFRAMEATGTRSVDRVLTAGDTVRDLQAGTNAGAAMVVGVLTGGLTAERLGAERHTHLLPSVADIPTLLDH</sequence>
<dbReference type="PANTHER" id="PTHR43434:SF19">
    <property type="entry name" value="PHOSPHONOACETALDEHYDE HYDROLASE"/>
    <property type="match status" value="1"/>
</dbReference>
<dbReference type="InterPro" id="IPR023214">
    <property type="entry name" value="HAD_sf"/>
</dbReference>
<dbReference type="Proteomes" id="UP000572680">
    <property type="component" value="Unassembled WGS sequence"/>
</dbReference>
<dbReference type="GO" id="GO:0008967">
    <property type="term" value="F:phosphoglycolate phosphatase activity"/>
    <property type="evidence" value="ECO:0007669"/>
    <property type="project" value="TreeGrafter"/>
</dbReference>
<protein>
    <submittedName>
        <fullName evidence="1">Phosphonatase-like hydrolase</fullName>
    </submittedName>
</protein>
<dbReference type="InterPro" id="IPR022468">
    <property type="entry name" value="PhnX-like"/>
</dbReference>
<dbReference type="PANTHER" id="PTHR43434">
    <property type="entry name" value="PHOSPHOGLYCOLATE PHOSPHATASE"/>
    <property type="match status" value="1"/>
</dbReference>
<reference evidence="1 2" key="1">
    <citation type="submission" date="2020-08" db="EMBL/GenBank/DDBJ databases">
        <title>Genomic Encyclopedia of Type Strains, Phase IV (KMG-IV): sequencing the most valuable type-strain genomes for metagenomic binning, comparative biology and taxonomic classification.</title>
        <authorList>
            <person name="Goeker M."/>
        </authorList>
    </citation>
    <scope>NUCLEOTIDE SEQUENCE [LARGE SCALE GENOMIC DNA]</scope>
    <source>
        <strain evidence="1 2">DSM 44197</strain>
    </source>
</reference>
<evidence type="ECO:0000313" key="2">
    <source>
        <dbReference type="Proteomes" id="UP000572680"/>
    </source>
</evidence>
<organism evidence="1 2">
    <name type="scientific">Actinomadura namibiensis</name>
    <dbReference type="NCBI Taxonomy" id="182080"/>
    <lineage>
        <taxon>Bacteria</taxon>
        <taxon>Bacillati</taxon>
        <taxon>Actinomycetota</taxon>
        <taxon>Actinomycetes</taxon>
        <taxon>Streptosporangiales</taxon>
        <taxon>Thermomonosporaceae</taxon>
        <taxon>Actinomadura</taxon>
    </lineage>
</organism>
<dbReference type="GO" id="GO:0005829">
    <property type="term" value="C:cytosol"/>
    <property type="evidence" value="ECO:0007669"/>
    <property type="project" value="TreeGrafter"/>
</dbReference>
<dbReference type="RefSeq" id="WP_182846844.1">
    <property type="nucleotide sequence ID" value="NZ_BAAALP010000052.1"/>
</dbReference>
<dbReference type="SUPFAM" id="SSF56784">
    <property type="entry name" value="HAD-like"/>
    <property type="match status" value="1"/>
</dbReference>
<dbReference type="Gene3D" id="1.10.150.240">
    <property type="entry name" value="Putative phosphatase, domain 2"/>
    <property type="match status" value="1"/>
</dbReference>
<dbReference type="NCBIfam" id="TIGR03351">
    <property type="entry name" value="PhnX-like"/>
    <property type="match status" value="1"/>
</dbReference>
<accession>A0A7W3LV04</accession>
<keyword evidence="1" id="KW-0378">Hydrolase</keyword>
<dbReference type="InterPro" id="IPR050155">
    <property type="entry name" value="HAD-like_hydrolase_sf"/>
</dbReference>
<evidence type="ECO:0000313" key="1">
    <source>
        <dbReference type="EMBL" id="MBA8954798.1"/>
    </source>
</evidence>